<dbReference type="AlphaFoldDB" id="A0AAE3JPJ0"/>
<dbReference type="RefSeq" id="WP_317900328.1">
    <property type="nucleotide sequence ID" value="NZ_JAIRBC010000001.1"/>
</dbReference>
<dbReference type="PANTHER" id="PTHR42954">
    <property type="entry name" value="FE(2+) TRANSPORT PROTEIN A"/>
    <property type="match status" value="1"/>
</dbReference>
<keyword evidence="1" id="KW-0408">Iron</keyword>
<organism evidence="3 4">
    <name type="scientific">Cerina litoralis</name>
    <dbReference type="NCBI Taxonomy" id="2874477"/>
    <lineage>
        <taxon>Bacteria</taxon>
        <taxon>Pseudomonadati</taxon>
        <taxon>Bacteroidota</taxon>
        <taxon>Flavobacteriia</taxon>
        <taxon>Flavobacteriales</taxon>
        <taxon>Flavobacteriaceae</taxon>
        <taxon>Cerina</taxon>
    </lineage>
</organism>
<gene>
    <name evidence="3" type="ORF">K8352_00290</name>
</gene>
<dbReference type="Gene3D" id="2.30.30.90">
    <property type="match status" value="1"/>
</dbReference>
<accession>A0AAE3JPJ0</accession>
<dbReference type="InterPro" id="IPR038157">
    <property type="entry name" value="FeoA_core_dom"/>
</dbReference>
<dbReference type="SMART" id="SM00899">
    <property type="entry name" value="FeoA"/>
    <property type="match status" value="1"/>
</dbReference>
<reference evidence="3" key="1">
    <citation type="submission" date="2023-02" db="EMBL/GenBank/DDBJ databases">
        <title>Genome of Flavobacteriaceae gen. nov. sp. strain F89.</title>
        <authorList>
            <person name="Wang Y."/>
        </authorList>
    </citation>
    <scope>NUCLEOTIDE SEQUENCE</scope>
    <source>
        <strain evidence="3">F89</strain>
    </source>
</reference>
<evidence type="ECO:0000256" key="1">
    <source>
        <dbReference type="ARBA" id="ARBA00023004"/>
    </source>
</evidence>
<dbReference type="InterPro" id="IPR007167">
    <property type="entry name" value="Fe-transptr_FeoA-like"/>
</dbReference>
<dbReference type="GO" id="GO:0046914">
    <property type="term" value="F:transition metal ion binding"/>
    <property type="evidence" value="ECO:0007669"/>
    <property type="project" value="InterPro"/>
</dbReference>
<dbReference type="InterPro" id="IPR008988">
    <property type="entry name" value="Transcriptional_repressor_C"/>
</dbReference>
<dbReference type="PANTHER" id="PTHR42954:SF2">
    <property type="entry name" value="FE(2+) TRANSPORT PROTEIN A"/>
    <property type="match status" value="1"/>
</dbReference>
<dbReference type="InterPro" id="IPR052713">
    <property type="entry name" value="FeoA"/>
</dbReference>
<keyword evidence="4" id="KW-1185">Reference proteome</keyword>
<evidence type="ECO:0000313" key="4">
    <source>
        <dbReference type="Proteomes" id="UP001200642"/>
    </source>
</evidence>
<dbReference type="SUPFAM" id="SSF50037">
    <property type="entry name" value="C-terminal domain of transcriptional repressors"/>
    <property type="match status" value="1"/>
</dbReference>
<proteinExistence type="predicted"/>
<protein>
    <submittedName>
        <fullName evidence="3">Ferrous iron transport protein A</fullName>
    </submittedName>
</protein>
<feature type="domain" description="Ferrous iron transporter FeoA-like" evidence="2">
    <location>
        <begin position="20"/>
        <end position="91"/>
    </location>
</feature>
<dbReference type="Pfam" id="PF04023">
    <property type="entry name" value="FeoA"/>
    <property type="match status" value="1"/>
</dbReference>
<evidence type="ECO:0000259" key="2">
    <source>
        <dbReference type="SMART" id="SM00899"/>
    </source>
</evidence>
<dbReference type="EMBL" id="JAIRBC010000001">
    <property type="protein sequence ID" value="MCG2459178.1"/>
    <property type="molecule type" value="Genomic_DNA"/>
</dbReference>
<name>A0AAE3JPJ0_9FLAO</name>
<sequence length="98" mass="10853">MEKEQRKIQKPESSSVKSNLTIAHLKRGQKGIIKEFAVDILPIKLLELGCLPGNEVELVQVAPLNDPIYINVNGSHIAIRRSVALQIELELLEDSLAS</sequence>
<evidence type="ECO:0000313" key="3">
    <source>
        <dbReference type="EMBL" id="MCG2459178.1"/>
    </source>
</evidence>
<comment type="caution">
    <text evidence="3">The sequence shown here is derived from an EMBL/GenBank/DDBJ whole genome shotgun (WGS) entry which is preliminary data.</text>
</comment>
<dbReference type="Proteomes" id="UP001200642">
    <property type="component" value="Unassembled WGS sequence"/>
</dbReference>